<sequence length="241" mass="25680">SHQEEDLSDPDLQDEESGEELLQQPLQANTHSSSDNASAQAGTPTPLAHLNSLMTVAHHPHFLAKLKMEQGELDALAGKSGLEALHAAMGSGGFNLPFTFPPPAAFLTPPNHSQNIQPQPAAVGTGSVSGNQATSSASSHSSESSQSSGRTGGGEAREGSNHSQQSNSTGTNHQQQTSWSFEEQFKQVRQASNLLTSSYVSYVYICVRLYTVPFSSCLVSSRSRISYDPTRGIPFSNTKVH</sequence>
<keyword evidence="3" id="KW-1185">Reference proteome</keyword>
<feature type="region of interest" description="Disordered" evidence="1">
    <location>
        <begin position="1"/>
        <end position="46"/>
    </location>
</feature>
<dbReference type="Proteomes" id="UP000752696">
    <property type="component" value="Unassembled WGS sequence"/>
</dbReference>
<feature type="compositionally biased region" description="Low complexity" evidence="1">
    <location>
        <begin position="128"/>
        <end position="149"/>
    </location>
</feature>
<dbReference type="EMBL" id="CAJDYZ010009057">
    <property type="protein sequence ID" value="CAD1476132.1"/>
    <property type="molecule type" value="Genomic_DNA"/>
</dbReference>
<name>A0A6V7H7U6_9HYME</name>
<feature type="compositionally biased region" description="Acidic residues" evidence="1">
    <location>
        <begin position="1"/>
        <end position="19"/>
    </location>
</feature>
<accession>A0A6V7H7U6</accession>
<protein>
    <submittedName>
        <fullName evidence="2">Uncharacterized protein</fullName>
    </submittedName>
</protein>
<feature type="compositionally biased region" description="Polar residues" evidence="1">
    <location>
        <begin position="24"/>
        <end position="43"/>
    </location>
</feature>
<feature type="compositionally biased region" description="Polar residues" evidence="1">
    <location>
        <begin position="161"/>
        <end position="178"/>
    </location>
</feature>
<organism evidence="2 3">
    <name type="scientific">Heterotrigona itama</name>
    <dbReference type="NCBI Taxonomy" id="395501"/>
    <lineage>
        <taxon>Eukaryota</taxon>
        <taxon>Metazoa</taxon>
        <taxon>Ecdysozoa</taxon>
        <taxon>Arthropoda</taxon>
        <taxon>Hexapoda</taxon>
        <taxon>Insecta</taxon>
        <taxon>Pterygota</taxon>
        <taxon>Neoptera</taxon>
        <taxon>Endopterygota</taxon>
        <taxon>Hymenoptera</taxon>
        <taxon>Apocrita</taxon>
        <taxon>Aculeata</taxon>
        <taxon>Apoidea</taxon>
        <taxon>Anthophila</taxon>
        <taxon>Apidae</taxon>
        <taxon>Heterotrigona</taxon>
    </lineage>
</organism>
<evidence type="ECO:0000313" key="2">
    <source>
        <dbReference type="EMBL" id="CAD1476132.1"/>
    </source>
</evidence>
<feature type="non-terminal residue" evidence="2">
    <location>
        <position position="1"/>
    </location>
</feature>
<evidence type="ECO:0000313" key="3">
    <source>
        <dbReference type="Proteomes" id="UP000752696"/>
    </source>
</evidence>
<feature type="non-terminal residue" evidence="2">
    <location>
        <position position="241"/>
    </location>
</feature>
<proteinExistence type="predicted"/>
<feature type="region of interest" description="Disordered" evidence="1">
    <location>
        <begin position="105"/>
        <end position="178"/>
    </location>
</feature>
<evidence type="ECO:0000256" key="1">
    <source>
        <dbReference type="SAM" id="MobiDB-lite"/>
    </source>
</evidence>
<dbReference type="AlphaFoldDB" id="A0A6V7H7U6"/>
<reference evidence="2" key="1">
    <citation type="submission" date="2020-07" db="EMBL/GenBank/DDBJ databases">
        <authorList>
            <person name="Nazaruddin N."/>
        </authorList>
    </citation>
    <scope>NUCLEOTIDE SEQUENCE</scope>
</reference>
<dbReference type="OrthoDB" id="10044343at2759"/>
<gene>
    <name evidence="2" type="ORF">MHI_LOCUS622022</name>
</gene>
<comment type="caution">
    <text evidence="2">The sequence shown here is derived from an EMBL/GenBank/DDBJ whole genome shotgun (WGS) entry which is preliminary data.</text>
</comment>